<evidence type="ECO:0000259" key="2">
    <source>
        <dbReference type="Pfam" id="PF12990"/>
    </source>
</evidence>
<dbReference type="RefSeq" id="WP_026367262.1">
    <property type="nucleotide sequence ID" value="NZ_CP012801.1"/>
</dbReference>
<dbReference type="InterPro" id="IPR024450">
    <property type="entry name" value="DUF3874"/>
</dbReference>
<dbReference type="Pfam" id="PF12990">
    <property type="entry name" value="DUF3874"/>
    <property type="match status" value="1"/>
</dbReference>
<evidence type="ECO:0000259" key="1">
    <source>
        <dbReference type="Pfam" id="PF05272"/>
    </source>
</evidence>
<dbReference type="PATRIC" id="fig|246787.4.peg.3604"/>
<dbReference type="InterPro" id="IPR007936">
    <property type="entry name" value="VapE-like_dom"/>
</dbReference>
<evidence type="ECO:0000313" key="5">
    <source>
        <dbReference type="Proteomes" id="UP000061809"/>
    </source>
</evidence>
<dbReference type="Proteomes" id="UP000061809">
    <property type="component" value="Chromosome"/>
</dbReference>
<reference evidence="3 5" key="1">
    <citation type="journal article" date="2015" name="Science">
        <title>Genetic determinants of in vivo fitness and diet responsiveness in multiple human gut Bacteroides.</title>
        <authorList>
            <person name="Wu M."/>
            <person name="McNulty N.P."/>
            <person name="Rodionov D.A."/>
            <person name="Khoroshkin M.S."/>
            <person name="Griffin N.W."/>
            <person name="Cheng J."/>
            <person name="Latreille P."/>
            <person name="Kerstetter R.A."/>
            <person name="Terrapon N."/>
            <person name="Henrissat B."/>
            <person name="Osterman A.L."/>
            <person name="Gordon J.I."/>
        </authorList>
    </citation>
    <scope>NUCLEOTIDE SEQUENCE [LARGE SCALE GENOMIC DNA]</scope>
    <source>
        <strain evidence="3 5">WH2</strain>
    </source>
</reference>
<feature type="domain" description="DUF3874" evidence="2">
    <location>
        <begin position="357"/>
        <end position="429"/>
    </location>
</feature>
<dbReference type="PANTHER" id="PTHR34985:SF1">
    <property type="entry name" value="SLR0554 PROTEIN"/>
    <property type="match status" value="1"/>
</dbReference>
<accession>A0A0P0FZK6</accession>
<dbReference type="PANTHER" id="PTHR34985">
    <property type="entry name" value="SLR0554 PROTEIN"/>
    <property type="match status" value="1"/>
</dbReference>
<sequence>MKTKLMRFITSFFESWREEKKVLANQPESIVEHTDITVARSTNHPVAERVKTVPVSLTDQVNRFLQSTYDFRYNLLTEETEYRPADGRGEPFAPVGRRELNSFCLEAHARGIACWDKDISRYLYSTSVPGYHPFLLYLDELPAWDGIDRLEALAHRVSSDPLWIKHFHIWLLALTAQWLGITGKHANSVAPILISTEQGCLKSTFCKSLMPETLSRYYSDEVELTSKGNVTRKMSEMGLLNLDEFDKYPASKMPLLKNLMQMAELNLCKAYQRNYRNLPRIASFIGTSNRSDLLSDPTGSRRFLCVEVKGKIDCSRIVHKQIYAQLKQELLKGARYWFTAEEEHELKEHNKMFQRRSIMEEVLYACFRPVTAEDRDEIVQRLSAADIFKVLKRQNPAAMRGVNSNAFAQLLAPLGFSRSRSRYGNYYAVISLSENIPSTR</sequence>
<dbReference type="AlphaFoldDB" id="A0A0P0FZK6"/>
<keyword evidence="4" id="KW-0378">Hydrolase</keyword>
<evidence type="ECO:0000313" key="6">
    <source>
        <dbReference type="Proteomes" id="UP000283341"/>
    </source>
</evidence>
<dbReference type="EMBL" id="CP012801">
    <property type="protein sequence ID" value="ALJ60716.1"/>
    <property type="molecule type" value="Genomic_DNA"/>
</dbReference>
<dbReference type="EMBL" id="QRVJ01000006">
    <property type="protein sequence ID" value="RGS37311.1"/>
    <property type="molecule type" value="Genomic_DNA"/>
</dbReference>
<dbReference type="GO" id="GO:0004386">
    <property type="term" value="F:helicase activity"/>
    <property type="evidence" value="ECO:0007669"/>
    <property type="project" value="UniProtKB-KW"/>
</dbReference>
<keyword evidence="4" id="KW-0347">Helicase</keyword>
<proteinExistence type="predicted"/>
<gene>
    <name evidence="3" type="ORF">BcellWH2_03487</name>
    <name evidence="4" type="ORF">DWX97_09175</name>
</gene>
<keyword evidence="4" id="KW-0547">Nucleotide-binding</keyword>
<organism evidence="3 5">
    <name type="scientific">Bacteroides cellulosilyticus</name>
    <dbReference type="NCBI Taxonomy" id="246787"/>
    <lineage>
        <taxon>Bacteria</taxon>
        <taxon>Pseudomonadati</taxon>
        <taxon>Bacteroidota</taxon>
        <taxon>Bacteroidia</taxon>
        <taxon>Bacteroidales</taxon>
        <taxon>Bacteroidaceae</taxon>
        <taxon>Bacteroides</taxon>
    </lineage>
</organism>
<protein>
    <submittedName>
        <fullName evidence="4">Helicase</fullName>
    </submittedName>
    <submittedName>
        <fullName evidence="3">Virulence-associated protein E</fullName>
    </submittedName>
</protein>
<keyword evidence="4" id="KW-0067">ATP-binding</keyword>
<reference evidence="4 6" key="2">
    <citation type="submission" date="2018-08" db="EMBL/GenBank/DDBJ databases">
        <title>A genome reference for cultivated species of the human gut microbiota.</title>
        <authorList>
            <person name="Zou Y."/>
            <person name="Xue W."/>
            <person name="Luo G."/>
        </authorList>
    </citation>
    <scope>NUCLEOTIDE SEQUENCE [LARGE SCALE GENOMIC DNA]</scope>
    <source>
        <strain evidence="4 6">AF22-3AC</strain>
    </source>
</reference>
<dbReference type="Pfam" id="PF05272">
    <property type="entry name" value="VapE-like_dom"/>
    <property type="match status" value="1"/>
</dbReference>
<feature type="domain" description="Virulence-associated protein E-like" evidence="1">
    <location>
        <begin position="138"/>
        <end position="354"/>
    </location>
</feature>
<evidence type="ECO:0000313" key="4">
    <source>
        <dbReference type="EMBL" id="RGS37311.1"/>
    </source>
</evidence>
<dbReference type="Proteomes" id="UP000283341">
    <property type="component" value="Unassembled WGS sequence"/>
</dbReference>
<evidence type="ECO:0000313" key="3">
    <source>
        <dbReference type="EMBL" id="ALJ60716.1"/>
    </source>
</evidence>
<name>A0A0P0FZK6_9BACE</name>
<dbReference type="KEGG" id="bcel:BcellWH2_03487"/>